<feature type="domain" description="ABC-2 type transporter transmembrane" evidence="6">
    <location>
        <begin position="104"/>
        <end position="300"/>
    </location>
</feature>
<keyword evidence="3 5" id="KW-1133">Transmembrane helix</keyword>
<comment type="caution">
    <text evidence="7">The sequence shown here is derived from an EMBL/GenBank/DDBJ whole genome shotgun (WGS) entry which is preliminary data.</text>
</comment>
<dbReference type="PANTHER" id="PTHR43077">
    <property type="entry name" value="TRANSPORT PERMEASE YVFS-RELATED"/>
    <property type="match status" value="1"/>
</dbReference>
<evidence type="ECO:0000256" key="5">
    <source>
        <dbReference type="SAM" id="Phobius"/>
    </source>
</evidence>
<protein>
    <recommendedName>
        <fullName evidence="6">ABC-2 type transporter transmembrane domain-containing protein</fullName>
    </recommendedName>
</protein>
<dbReference type="GO" id="GO:0140359">
    <property type="term" value="F:ABC-type transporter activity"/>
    <property type="evidence" value="ECO:0007669"/>
    <property type="project" value="InterPro"/>
</dbReference>
<feature type="transmembrane region" description="Helical" evidence="5">
    <location>
        <begin position="225"/>
        <end position="245"/>
    </location>
</feature>
<evidence type="ECO:0000313" key="7">
    <source>
        <dbReference type="EMBL" id="GAI74552.1"/>
    </source>
</evidence>
<evidence type="ECO:0000256" key="3">
    <source>
        <dbReference type="ARBA" id="ARBA00022989"/>
    </source>
</evidence>
<name>X1R1B2_9ZZZZ</name>
<comment type="subcellular location">
    <subcellularLocation>
        <location evidence="1">Membrane</location>
        <topology evidence="1">Multi-pass membrane protein</topology>
    </subcellularLocation>
</comment>
<feature type="transmembrane region" description="Helical" evidence="5">
    <location>
        <begin position="157"/>
        <end position="182"/>
    </location>
</feature>
<proteinExistence type="predicted"/>
<feature type="transmembrane region" description="Helical" evidence="5">
    <location>
        <begin position="285"/>
        <end position="303"/>
    </location>
</feature>
<keyword evidence="4 5" id="KW-0472">Membrane</keyword>
<dbReference type="GO" id="GO:0016020">
    <property type="term" value="C:membrane"/>
    <property type="evidence" value="ECO:0007669"/>
    <property type="project" value="UniProtKB-SubCell"/>
</dbReference>
<feature type="transmembrane region" description="Helical" evidence="5">
    <location>
        <begin position="84"/>
        <end position="103"/>
    </location>
</feature>
<dbReference type="InterPro" id="IPR013525">
    <property type="entry name" value="ABC2_TM"/>
</dbReference>
<evidence type="ECO:0000259" key="6">
    <source>
        <dbReference type="Pfam" id="PF12698"/>
    </source>
</evidence>
<dbReference type="PANTHER" id="PTHR43077:SF10">
    <property type="entry name" value="TRANSPORT PERMEASE PROTEIN"/>
    <property type="match status" value="1"/>
</dbReference>
<gene>
    <name evidence="7" type="ORF">S12H4_15864</name>
</gene>
<evidence type="ECO:0000256" key="2">
    <source>
        <dbReference type="ARBA" id="ARBA00022692"/>
    </source>
</evidence>
<organism evidence="7">
    <name type="scientific">marine sediment metagenome</name>
    <dbReference type="NCBI Taxonomy" id="412755"/>
    <lineage>
        <taxon>unclassified sequences</taxon>
        <taxon>metagenomes</taxon>
        <taxon>ecological metagenomes</taxon>
    </lineage>
</organism>
<feature type="transmembrane region" description="Helical" evidence="5">
    <location>
        <begin position="194"/>
        <end position="219"/>
    </location>
</feature>
<dbReference type="EMBL" id="BARW01007649">
    <property type="protein sequence ID" value="GAI74552.1"/>
    <property type="molecule type" value="Genomic_DNA"/>
</dbReference>
<evidence type="ECO:0000256" key="4">
    <source>
        <dbReference type="ARBA" id="ARBA00023136"/>
    </source>
</evidence>
<dbReference type="Pfam" id="PF12698">
    <property type="entry name" value="ABC2_membrane_3"/>
    <property type="match status" value="1"/>
</dbReference>
<dbReference type="AlphaFoldDB" id="X1R1B2"/>
<evidence type="ECO:0000256" key="1">
    <source>
        <dbReference type="ARBA" id="ARBA00004141"/>
    </source>
</evidence>
<sequence>MNEIESSVSGIKGAIDVYKEKSPEIAEIDQFVREFDSALETMRKMDEFLNDMLNEITLSIQKVDSGIRRLEGIEKQLDETDKELSVFTAVTPGMLVSPLITFFKPLYTATTTIGLFFPTLLVLVMAFIGLLLSNIFILNETQSKGYLRNFLTPAPEWIFVCAYYSTILVLVLFQVLVLLLVGKYNFGINVFENWPGLFLGVFLMATIFIEIGMILGYIFKSAHLSILSATFLGLALFLFSGIIVPPESMPPLVNLAVSFNPLVFGETIFRKIFFLDMMPYQDTVNIVKVIAFIFVLTIGVFIAKNINKNQTIR</sequence>
<keyword evidence="2 5" id="KW-0812">Transmembrane</keyword>
<feature type="transmembrane region" description="Helical" evidence="5">
    <location>
        <begin position="115"/>
        <end position="137"/>
    </location>
</feature>
<dbReference type="InterPro" id="IPR051328">
    <property type="entry name" value="T7SS_ABC-Transporter"/>
</dbReference>
<accession>X1R1B2</accession>
<reference evidence="7" key="1">
    <citation type="journal article" date="2014" name="Front. Microbiol.">
        <title>High frequency of phylogenetically diverse reductive dehalogenase-homologous genes in deep subseafloor sedimentary metagenomes.</title>
        <authorList>
            <person name="Kawai M."/>
            <person name="Futagami T."/>
            <person name="Toyoda A."/>
            <person name="Takaki Y."/>
            <person name="Nishi S."/>
            <person name="Hori S."/>
            <person name="Arai W."/>
            <person name="Tsubouchi T."/>
            <person name="Morono Y."/>
            <person name="Uchiyama I."/>
            <person name="Ito T."/>
            <person name="Fujiyama A."/>
            <person name="Inagaki F."/>
            <person name="Takami H."/>
        </authorList>
    </citation>
    <scope>NUCLEOTIDE SEQUENCE</scope>
    <source>
        <strain evidence="7">Expedition CK06-06</strain>
    </source>
</reference>